<reference evidence="8" key="1">
    <citation type="submission" date="2021-01" db="EMBL/GenBank/DDBJ databases">
        <title>Whole genome shotgun sequence of Actinoplanes capillaceus NBRC 16408.</title>
        <authorList>
            <person name="Komaki H."/>
            <person name="Tamura T."/>
        </authorList>
    </citation>
    <scope>NUCLEOTIDE SEQUENCE [LARGE SCALE GENOMIC DNA]</scope>
    <source>
        <strain evidence="8">NBRC 16408</strain>
    </source>
</reference>
<accession>A0ABQ3WZA2</accession>
<comment type="caution">
    <text evidence="8">The sequence shown here is derived from an EMBL/GenBank/DDBJ whole genome shotgun (WGS) entry which is preliminary data.</text>
</comment>
<keyword evidence="3" id="KW-0808">Transferase</keyword>
<comment type="catalytic activity">
    <reaction evidence="5">
        <text>a 2'-deoxyadenosine in DNA + S-adenosyl-L-methionine = an N(6)-methyl-2'-deoxyadenosine in DNA + S-adenosyl-L-homocysteine + H(+)</text>
        <dbReference type="Rhea" id="RHEA:15197"/>
        <dbReference type="Rhea" id="RHEA-COMP:12418"/>
        <dbReference type="Rhea" id="RHEA-COMP:12419"/>
        <dbReference type="ChEBI" id="CHEBI:15378"/>
        <dbReference type="ChEBI" id="CHEBI:57856"/>
        <dbReference type="ChEBI" id="CHEBI:59789"/>
        <dbReference type="ChEBI" id="CHEBI:90615"/>
        <dbReference type="ChEBI" id="CHEBI:90616"/>
        <dbReference type="EC" id="2.1.1.72"/>
    </reaction>
</comment>
<dbReference type="Pfam" id="PF07669">
    <property type="entry name" value="Eco57I"/>
    <property type="match status" value="2"/>
</dbReference>
<name>A0ABQ3WZA2_9ACTN</name>
<evidence type="ECO:0000256" key="2">
    <source>
        <dbReference type="ARBA" id="ARBA00022603"/>
    </source>
</evidence>
<dbReference type="InterPro" id="IPR011639">
    <property type="entry name" value="MethylTrfase_TaqI-like_dom"/>
</dbReference>
<keyword evidence="4" id="KW-0949">S-adenosyl-L-methionine</keyword>
<evidence type="ECO:0000259" key="7">
    <source>
        <dbReference type="Pfam" id="PF07669"/>
    </source>
</evidence>
<dbReference type="PRINTS" id="PR00507">
    <property type="entry name" value="N12N6MTFRASE"/>
</dbReference>
<evidence type="ECO:0000256" key="6">
    <source>
        <dbReference type="SAM" id="MobiDB-lite"/>
    </source>
</evidence>
<dbReference type="PANTHER" id="PTHR33841">
    <property type="entry name" value="DNA METHYLTRANSFERASE YEEA-RELATED"/>
    <property type="match status" value="1"/>
</dbReference>
<proteinExistence type="predicted"/>
<dbReference type="InterPro" id="IPR029063">
    <property type="entry name" value="SAM-dependent_MTases_sf"/>
</dbReference>
<dbReference type="RefSeq" id="WP_204301495.1">
    <property type="nucleotide sequence ID" value="NZ_BAAAGQ010000073.1"/>
</dbReference>
<gene>
    <name evidence="8" type="ORF">Aca07nite_87400</name>
</gene>
<evidence type="ECO:0000256" key="5">
    <source>
        <dbReference type="ARBA" id="ARBA00047942"/>
    </source>
</evidence>
<evidence type="ECO:0000313" key="8">
    <source>
        <dbReference type="EMBL" id="GID51465.1"/>
    </source>
</evidence>
<dbReference type="EMBL" id="BOMF01000184">
    <property type="protein sequence ID" value="GID51465.1"/>
    <property type="molecule type" value="Genomic_DNA"/>
</dbReference>
<evidence type="ECO:0000256" key="1">
    <source>
        <dbReference type="ARBA" id="ARBA00011900"/>
    </source>
</evidence>
<organism evidence="8">
    <name type="scientific">Actinoplanes campanulatus</name>
    <dbReference type="NCBI Taxonomy" id="113559"/>
    <lineage>
        <taxon>Bacteria</taxon>
        <taxon>Bacillati</taxon>
        <taxon>Actinomycetota</taxon>
        <taxon>Actinomycetes</taxon>
        <taxon>Micromonosporales</taxon>
        <taxon>Micromonosporaceae</taxon>
        <taxon>Actinoplanes</taxon>
    </lineage>
</organism>
<dbReference type="InterPro" id="IPR050953">
    <property type="entry name" value="N4_N6_ade-DNA_methylase"/>
</dbReference>
<dbReference type="PANTHER" id="PTHR33841:SF1">
    <property type="entry name" value="DNA METHYLTRANSFERASE A"/>
    <property type="match status" value="1"/>
</dbReference>
<keyword evidence="2" id="KW-0489">Methyltransferase</keyword>
<feature type="domain" description="Type II methyltransferase M.TaqI-like" evidence="7">
    <location>
        <begin position="560"/>
        <end position="807"/>
    </location>
</feature>
<sequence length="1368" mass="152078">MSAPGLQAVHVVGGVVPPGLLARIQAGELKDPAGLTPASYHLVGRETIRDAASRAWSYLRGAWTAWQEYAAKQPPGTPGTAAARERWLLVLLREFGYGQVPAVTGGFTIDDRTYPISHAWQHVPIHLLGPGADLNHRNAALPGAARAPQSMLQEFLNRSDQHLWGILSNGLHLRLLRDSTALAGPAYLEFDLEAIFDGELYPEFLLMWQLCHVSRLEQRATGDDGTFSPAGCWLEVWRGEAAEAGTRMLDRLRVGVEAALTALGTGFIRHPANRPLTTALRDGTLSTTQYHRSLLRLVYRLLFCFVAEDRNALLHPDTGAKERDRYAQYFSTARLRRLSRIRAGNANPDLWQAQVLVLRALGGHGHPGLGLPALAGLFDPDPHLPTVEELGPDLLLGCTLSNEDLLTAIRKLAWIALPGQRVQPVDYRNLGAEELGSVYESLLELVPRIDLDDRTFKLVNVKGNDRKTSGSYYTPPSLVSALLDTALDPLLDETVAEASDSADAEKRLLALTVCDPACGSGHFLVAAARRIARRLAQLRSGDDEPTPAQVQHALREVVGHCIYGVDLNDLAAELAKVSLWIEALEPGKPLGFLDARIRVGNSLLGATPALLRGPLPDEAFKELTGDDKKTAAAVRKRNKAQGVTQDGYAQDMLFVDGPDTSNTDLAEQRAALLELPDDVDVIRAQARRWETHEQSAKYRALRVHADVWCSAFVWPMPPAGTDSTPEPPTNAIMRAIAANPTGSAHTRFTEYAERIAAEYRFFHWHVEFPEVFHVGKDTEDAPQGWSGGFSCVLGNPPWERVKLQEKEFFAARHSDIATAVNAATRKNLIAALATSNSTADQSLHREWGDTLRISDGVSALIRRSGRYPLTATGDINTYAIFTESAHSILNPNGRLGIIVPTGIATDSTTQRFFREIVENKRLDSLLDFVTNPDLWTDVGNRRYRFCLLCTVGNQRTVERAEFATLLKRPAELPPRGSRISVSAKDLLLVNPNTGTSPMFTSGRDAEITIRIYRKVPILWRDDDPDGNPWALSFLRMIDMATDSDQFVLPEQAEADGWSRAANSYIRDNDRLDPLYEAKLVHHFDHRLACYSKRAPGSQDSELPRLTASEKEDPRRLPFPRYWVPSSLVEKRLNRQAEQGRPDWAHEWLLGWRDIARSTDERTLISSVVPRVGVGHKFLLALPRSGPFACLQANLSAFALDYVARQKLSGPSMAYFIVKQLPILAPGTYSAPTKWLPDKHHLERWISERVIELSYTSFDLDGYAKDHGDDGPPFIWNESRRETIRAELDAAYFHLYEISRDDVDYVMDTFKVVRERDEKAHGEYRTKRLILEVYDAIQRAIDTGQPYVTNLDPSPGQGPRHPAREGAEA</sequence>
<feature type="region of interest" description="Disordered" evidence="6">
    <location>
        <begin position="1344"/>
        <end position="1368"/>
    </location>
</feature>
<protein>
    <recommendedName>
        <fullName evidence="1">site-specific DNA-methyltransferase (adenine-specific)</fullName>
        <ecNumber evidence="1">2.1.1.72</ecNumber>
    </recommendedName>
</protein>
<feature type="domain" description="Type II methyltransferase M.TaqI-like" evidence="7">
    <location>
        <begin position="865"/>
        <end position="930"/>
    </location>
</feature>
<evidence type="ECO:0000256" key="3">
    <source>
        <dbReference type="ARBA" id="ARBA00022679"/>
    </source>
</evidence>
<dbReference type="SUPFAM" id="SSF53335">
    <property type="entry name" value="S-adenosyl-L-methionine-dependent methyltransferases"/>
    <property type="match status" value="1"/>
</dbReference>
<dbReference type="EC" id="2.1.1.72" evidence="1"/>
<evidence type="ECO:0000256" key="4">
    <source>
        <dbReference type="ARBA" id="ARBA00022691"/>
    </source>
</evidence>
<dbReference type="Gene3D" id="3.40.50.150">
    <property type="entry name" value="Vaccinia Virus protein VP39"/>
    <property type="match status" value="2"/>
</dbReference>